<reference evidence="8" key="1">
    <citation type="submission" date="2023-02" db="EMBL/GenBank/DDBJ databases">
        <title>Nocardiopsis ansamitocini NBRC 112285.</title>
        <authorList>
            <person name="Ichikawa N."/>
            <person name="Sato H."/>
            <person name="Tonouchi N."/>
        </authorList>
    </citation>
    <scope>NUCLEOTIDE SEQUENCE</scope>
    <source>
        <strain evidence="8">NBRC 112285</strain>
    </source>
</reference>
<evidence type="ECO:0000256" key="2">
    <source>
        <dbReference type="ARBA" id="ARBA00022741"/>
    </source>
</evidence>
<dbReference type="FunFam" id="3.40.50.10440:FF:000001">
    <property type="entry name" value="Dihydroxyacetone kinase, DhaK subunit"/>
    <property type="match status" value="1"/>
</dbReference>
<dbReference type="Proteomes" id="UP001165092">
    <property type="component" value="Unassembled WGS sequence"/>
</dbReference>
<feature type="compositionally biased region" description="Low complexity" evidence="5">
    <location>
        <begin position="347"/>
        <end position="368"/>
    </location>
</feature>
<dbReference type="PANTHER" id="PTHR28629">
    <property type="entry name" value="TRIOKINASE/FMN CYCLASE"/>
    <property type="match status" value="1"/>
</dbReference>
<protein>
    <submittedName>
        <fullName evidence="8">Erythrulose kinase</fullName>
    </submittedName>
</protein>
<evidence type="ECO:0000256" key="1">
    <source>
        <dbReference type="ARBA" id="ARBA00022679"/>
    </source>
</evidence>
<dbReference type="AlphaFoldDB" id="A0A9W6P6A2"/>
<dbReference type="GO" id="GO:0019563">
    <property type="term" value="P:glycerol catabolic process"/>
    <property type="evidence" value="ECO:0007669"/>
    <property type="project" value="TreeGrafter"/>
</dbReference>
<dbReference type="PROSITE" id="PS51481">
    <property type="entry name" value="DHAK"/>
    <property type="match status" value="1"/>
</dbReference>
<dbReference type="Gene3D" id="1.25.40.340">
    <property type="match status" value="1"/>
</dbReference>
<evidence type="ECO:0000313" key="8">
    <source>
        <dbReference type="EMBL" id="GLU48220.1"/>
    </source>
</evidence>
<evidence type="ECO:0000313" key="9">
    <source>
        <dbReference type="Proteomes" id="UP001165092"/>
    </source>
</evidence>
<evidence type="ECO:0000256" key="4">
    <source>
        <dbReference type="ARBA" id="ARBA00022840"/>
    </source>
</evidence>
<keyword evidence="2" id="KW-0547">Nucleotide-binding</keyword>
<dbReference type="SMART" id="SM01120">
    <property type="entry name" value="Dak2"/>
    <property type="match status" value="1"/>
</dbReference>
<feature type="region of interest" description="Disordered" evidence="5">
    <location>
        <begin position="335"/>
        <end position="368"/>
    </location>
</feature>
<dbReference type="PROSITE" id="PS51480">
    <property type="entry name" value="DHAL"/>
    <property type="match status" value="1"/>
</dbReference>
<dbReference type="Pfam" id="PF02734">
    <property type="entry name" value="Dak2"/>
    <property type="match status" value="1"/>
</dbReference>
<dbReference type="GO" id="GO:0004371">
    <property type="term" value="F:glycerone kinase activity"/>
    <property type="evidence" value="ECO:0007669"/>
    <property type="project" value="InterPro"/>
</dbReference>
<gene>
    <name evidence="8" type="ORF">Nans01_25710</name>
</gene>
<evidence type="ECO:0000259" key="7">
    <source>
        <dbReference type="PROSITE" id="PS51481"/>
    </source>
</evidence>
<evidence type="ECO:0000256" key="5">
    <source>
        <dbReference type="SAM" id="MobiDB-lite"/>
    </source>
</evidence>
<dbReference type="GO" id="GO:0005829">
    <property type="term" value="C:cytosol"/>
    <property type="evidence" value="ECO:0007669"/>
    <property type="project" value="TreeGrafter"/>
</dbReference>
<name>A0A9W6P6A2_9ACTN</name>
<accession>A0A9W6P6A2</accession>
<keyword evidence="9" id="KW-1185">Reference proteome</keyword>
<dbReference type="EMBL" id="BSQG01000004">
    <property type="protein sequence ID" value="GLU48220.1"/>
    <property type="molecule type" value="Genomic_DNA"/>
</dbReference>
<comment type="caution">
    <text evidence="8">The sequence shown here is derived from an EMBL/GenBank/DDBJ whole genome shotgun (WGS) entry which is preliminary data.</text>
</comment>
<dbReference type="PANTHER" id="PTHR28629:SF4">
    <property type="entry name" value="TRIOKINASE_FMN CYCLASE"/>
    <property type="match status" value="1"/>
</dbReference>
<dbReference type="InterPro" id="IPR050861">
    <property type="entry name" value="Dihydroxyacetone_Kinase"/>
</dbReference>
<keyword evidence="1" id="KW-0808">Transferase</keyword>
<dbReference type="InterPro" id="IPR036117">
    <property type="entry name" value="DhaL_dom_sf"/>
</dbReference>
<feature type="domain" description="DhaL" evidence="6">
    <location>
        <begin position="371"/>
        <end position="570"/>
    </location>
</feature>
<keyword evidence="4" id="KW-0067">ATP-binding</keyword>
<evidence type="ECO:0000256" key="3">
    <source>
        <dbReference type="ARBA" id="ARBA00022777"/>
    </source>
</evidence>
<dbReference type="Pfam" id="PF02733">
    <property type="entry name" value="Dak1"/>
    <property type="match status" value="1"/>
</dbReference>
<dbReference type="InterPro" id="IPR004006">
    <property type="entry name" value="DhaK_dom"/>
</dbReference>
<dbReference type="GO" id="GO:0005524">
    <property type="term" value="F:ATP binding"/>
    <property type="evidence" value="ECO:0007669"/>
    <property type="project" value="UniProtKB-KW"/>
</dbReference>
<dbReference type="NCBIfam" id="NF011049">
    <property type="entry name" value="PRK14479.1"/>
    <property type="match status" value="1"/>
</dbReference>
<dbReference type="Gene3D" id="3.30.1180.20">
    <property type="entry name" value="Dihydroxyacetone kinase, domain 2"/>
    <property type="match status" value="1"/>
</dbReference>
<dbReference type="RefSeq" id="WP_285759678.1">
    <property type="nucleotide sequence ID" value="NZ_BSQG01000004.1"/>
</dbReference>
<sequence length="573" mass="58859">MAWKKIINRPDDFVDELTEALLLAHPDRLAPASTDRRALVRADAPLPGKVAIVTGGGSGHLPLFLGYVGHGLATGVAVGNVFSSPSAQQVAAATRASHGGAGVLYLYGNYGGDIYNFDLAADMVAPEGIATATVLGTDDILSAPAGKESSRRGVAGLFFAYKTAGAAAQNGCDLEQVRAVAQRTVDATRTMGVGLSPTILPAAGEATFSLDDGEMEVGIGIHGEPGSHRGPLESADEITDRFLAEILTELDPAPGDRVAVLVNGLGATPLEELYLIYRRVHQVLGRRGVLIHRHYIGEFATSLEMAGASLSIVRLDEELADLLDAPAASPFFSQGQVAPTASSAPEPTDAPLAASPTPATAPPVRRTGTPSRLRAALLEILTHLPAHAEELRALDAALGDGDLGITVSAGAEAVRSILLELPEDAHAADILTVSGTAFASANPSTFAALVGSGLMAAGAETTDGDVDVAGAARITDAVTRRIQERGGAQPGDKTLVDVLLPVHQALAGASDTLTPAQAAALAADTAQRAVTDTAHLASARGRAAWVGQRSVGERDPGSVAVLRFIETVRTHLS</sequence>
<feature type="domain" description="DhaK" evidence="7">
    <location>
        <begin position="9"/>
        <end position="332"/>
    </location>
</feature>
<dbReference type="Gene3D" id="3.40.50.10440">
    <property type="entry name" value="Dihydroxyacetone kinase, domain 1"/>
    <property type="match status" value="1"/>
</dbReference>
<dbReference type="InterPro" id="IPR004007">
    <property type="entry name" value="DhaL_dom"/>
</dbReference>
<feature type="compositionally biased region" description="Polar residues" evidence="5">
    <location>
        <begin position="335"/>
        <end position="345"/>
    </location>
</feature>
<evidence type="ECO:0000259" key="6">
    <source>
        <dbReference type="PROSITE" id="PS51480"/>
    </source>
</evidence>
<dbReference type="SUPFAM" id="SSF82549">
    <property type="entry name" value="DAK1/DegV-like"/>
    <property type="match status" value="1"/>
</dbReference>
<organism evidence="8 9">
    <name type="scientific">Nocardiopsis ansamitocini</name>
    <dbReference type="NCBI Taxonomy" id="1670832"/>
    <lineage>
        <taxon>Bacteria</taxon>
        <taxon>Bacillati</taxon>
        <taxon>Actinomycetota</taxon>
        <taxon>Actinomycetes</taxon>
        <taxon>Streptosporangiales</taxon>
        <taxon>Nocardiopsidaceae</taxon>
        <taxon>Nocardiopsis</taxon>
    </lineage>
</organism>
<dbReference type="SUPFAM" id="SSF101473">
    <property type="entry name" value="DhaL-like"/>
    <property type="match status" value="1"/>
</dbReference>
<keyword evidence="3 8" id="KW-0418">Kinase</keyword>
<proteinExistence type="predicted"/>